<keyword evidence="5" id="KW-1185">Reference proteome</keyword>
<dbReference type="Gene3D" id="2.60.120.260">
    <property type="entry name" value="Galactose-binding domain-like"/>
    <property type="match status" value="2"/>
</dbReference>
<keyword evidence="2" id="KW-0659">Purine metabolism</keyword>
<accession>A0A2T0S2L6</accession>
<feature type="domain" description="Allantoicase" evidence="3">
    <location>
        <begin position="16"/>
        <end position="165"/>
    </location>
</feature>
<dbReference type="UniPathway" id="UPA00395">
    <property type="reaction ID" value="UER00654"/>
</dbReference>
<dbReference type="AlphaFoldDB" id="A0A2T0S2L6"/>
<dbReference type="InterPro" id="IPR008979">
    <property type="entry name" value="Galactose-bd-like_sf"/>
</dbReference>
<dbReference type="HAMAP" id="MF_00813">
    <property type="entry name" value="Allantoicase"/>
    <property type="match status" value="1"/>
</dbReference>
<dbReference type="RefSeq" id="WP_106128473.1">
    <property type="nucleotide sequence ID" value="NZ_PVZG01000010.1"/>
</dbReference>
<dbReference type="EC" id="3.5.3.4" evidence="2"/>
<comment type="caution">
    <text evidence="4">The sequence shown here is derived from an EMBL/GenBank/DDBJ whole genome shotgun (WGS) entry which is preliminary data.</text>
</comment>
<protein>
    <recommendedName>
        <fullName evidence="2">Probable allantoicase</fullName>
        <ecNumber evidence="2">3.5.3.4</ecNumber>
    </recommendedName>
    <alternativeName>
        <fullName evidence="2">Allantoate amidinohydrolase</fullName>
    </alternativeName>
</protein>
<comment type="similarity">
    <text evidence="1 2">Belongs to the allantoicase family.</text>
</comment>
<dbReference type="GO" id="GO:0000256">
    <property type="term" value="P:allantoin catabolic process"/>
    <property type="evidence" value="ECO:0007669"/>
    <property type="project" value="UniProtKB-UniRule"/>
</dbReference>
<evidence type="ECO:0000256" key="1">
    <source>
        <dbReference type="ARBA" id="ARBA00009242"/>
    </source>
</evidence>
<proteinExistence type="inferred from homology"/>
<comment type="pathway">
    <text evidence="2">Nitrogen metabolism; (S)-allantoin degradation; (S)-ureidoglycolate from allantoate (aminidohydrolase route): step 1/1.</text>
</comment>
<feature type="domain" description="Allantoicase" evidence="3">
    <location>
        <begin position="184"/>
        <end position="320"/>
    </location>
</feature>
<evidence type="ECO:0000313" key="5">
    <source>
        <dbReference type="Proteomes" id="UP000239209"/>
    </source>
</evidence>
<gene>
    <name evidence="2" type="primary">alc</name>
    <name evidence="4" type="ORF">CLV70_110229</name>
</gene>
<dbReference type="InterPro" id="IPR005164">
    <property type="entry name" value="Allantoicase"/>
</dbReference>
<dbReference type="InterPro" id="IPR015908">
    <property type="entry name" value="Allantoicase_dom"/>
</dbReference>
<dbReference type="SUPFAM" id="SSF49785">
    <property type="entry name" value="Galactose-binding domain-like"/>
    <property type="match status" value="2"/>
</dbReference>
<dbReference type="GO" id="GO:0006144">
    <property type="term" value="P:purine nucleobase metabolic process"/>
    <property type="evidence" value="ECO:0007669"/>
    <property type="project" value="UniProtKB-KW"/>
</dbReference>
<dbReference type="PIRSF" id="PIRSF016516">
    <property type="entry name" value="Allantoicase"/>
    <property type="match status" value="1"/>
</dbReference>
<dbReference type="GO" id="GO:0004037">
    <property type="term" value="F:allantoicase activity"/>
    <property type="evidence" value="ECO:0007669"/>
    <property type="project" value="UniProtKB-UniRule"/>
</dbReference>
<dbReference type="PANTHER" id="PTHR12045:SF3">
    <property type="entry name" value="INACTIVE ALLANTOICASE-RELATED"/>
    <property type="match status" value="1"/>
</dbReference>
<reference evidence="4 5" key="1">
    <citation type="submission" date="2018-03" db="EMBL/GenBank/DDBJ databases">
        <title>Genomic Encyclopedia of Archaeal and Bacterial Type Strains, Phase II (KMG-II): from individual species to whole genera.</title>
        <authorList>
            <person name="Goeker M."/>
        </authorList>
    </citation>
    <scope>NUCLEOTIDE SEQUENCE [LARGE SCALE GENOMIC DNA]</scope>
    <source>
        <strain evidence="4 5">DSM 45348</strain>
    </source>
</reference>
<comment type="catalytic activity">
    <reaction evidence="2">
        <text>allantoate + H2O = (S)-ureidoglycolate + urea</text>
        <dbReference type="Rhea" id="RHEA:11016"/>
        <dbReference type="ChEBI" id="CHEBI:15377"/>
        <dbReference type="ChEBI" id="CHEBI:16199"/>
        <dbReference type="ChEBI" id="CHEBI:17536"/>
        <dbReference type="ChEBI" id="CHEBI:57296"/>
        <dbReference type="EC" id="3.5.3.4"/>
    </reaction>
</comment>
<dbReference type="Pfam" id="PF03561">
    <property type="entry name" value="Allantoicase"/>
    <property type="match status" value="2"/>
</dbReference>
<dbReference type="Proteomes" id="UP000239209">
    <property type="component" value="Unassembled WGS sequence"/>
</dbReference>
<dbReference type="OrthoDB" id="2078334at2"/>
<evidence type="ECO:0000259" key="3">
    <source>
        <dbReference type="Pfam" id="PF03561"/>
    </source>
</evidence>
<dbReference type="EMBL" id="PVZG01000010">
    <property type="protein sequence ID" value="PRY27642.1"/>
    <property type="molecule type" value="Genomic_DNA"/>
</dbReference>
<dbReference type="PANTHER" id="PTHR12045">
    <property type="entry name" value="ALLANTOICASE"/>
    <property type="match status" value="1"/>
</dbReference>
<keyword evidence="2" id="KW-0378">Hydrolase</keyword>
<evidence type="ECO:0000313" key="4">
    <source>
        <dbReference type="EMBL" id="PRY27642.1"/>
    </source>
</evidence>
<dbReference type="NCBIfam" id="TIGR02961">
    <property type="entry name" value="allantoicase"/>
    <property type="match status" value="1"/>
</dbReference>
<evidence type="ECO:0000256" key="2">
    <source>
        <dbReference type="HAMAP-Rule" id="MF_00813"/>
    </source>
</evidence>
<organism evidence="4 5">
    <name type="scientific">Pseudosporangium ferrugineum</name>
    <dbReference type="NCBI Taxonomy" id="439699"/>
    <lineage>
        <taxon>Bacteria</taxon>
        <taxon>Bacillati</taxon>
        <taxon>Actinomycetota</taxon>
        <taxon>Actinomycetes</taxon>
        <taxon>Micromonosporales</taxon>
        <taxon>Micromonosporaceae</taxon>
        <taxon>Pseudosporangium</taxon>
    </lineage>
</organism>
<name>A0A2T0S2L6_9ACTN</name>
<sequence length="333" mass="36538">MEEFTLLPDLASRLYGGGVVFTNDEFFAAADHLVDPATPVFAPHTFGHKGQVYDGWETRRRREPGHDEAIIRLGAPGVVHGIDIDTAFFTGNYPPYASVDGCAFDGYPDALQLAHAPWVPLVPRSPLAGDSQNLFAVDSRQRYTHIRLTIYPDGGVARLRVHGEVVPDPRLLPSVFDVAAAEHGARIAGCSNMFYGHPQNMLNPGLARSMGDGWETARRRDDANDWVLVQLAAPAVIELAELDTSHFKGNAPGSATLRGIDTRTGLLDDPDDWFELLPQVRLSPDTRHRFPIPVVPVATHVRLDIFPDGGMARLHLYGRPDGPALRARYEATT</sequence>